<protein>
    <submittedName>
        <fullName evidence="2">Blue-light sensor BLUF</fullName>
    </submittedName>
</protein>
<dbReference type="EMBL" id="AP019368">
    <property type="protein sequence ID" value="BBH53110.1"/>
    <property type="molecule type" value="Genomic_DNA"/>
</dbReference>
<dbReference type="InterPro" id="IPR007024">
    <property type="entry name" value="BLUF_domain"/>
</dbReference>
<dbReference type="AlphaFoldDB" id="A0A4P2VMK4"/>
<organism evidence="2 3">
    <name type="scientific">Fluviispira sanaruensis</name>
    <dbReference type="NCBI Taxonomy" id="2493639"/>
    <lineage>
        <taxon>Bacteria</taxon>
        <taxon>Pseudomonadati</taxon>
        <taxon>Bdellovibrionota</taxon>
        <taxon>Oligoflexia</taxon>
        <taxon>Silvanigrellales</taxon>
        <taxon>Silvanigrellaceae</taxon>
        <taxon>Fluviispira</taxon>
    </lineage>
</organism>
<dbReference type="Proteomes" id="UP000291236">
    <property type="component" value="Chromosome"/>
</dbReference>
<dbReference type="OrthoDB" id="5293734at2"/>
<dbReference type="KEGG" id="sbf:JCM31447_15530"/>
<dbReference type="GO" id="GO:0009882">
    <property type="term" value="F:blue light photoreceptor activity"/>
    <property type="evidence" value="ECO:0007669"/>
    <property type="project" value="InterPro"/>
</dbReference>
<dbReference type="RefSeq" id="WP_130608304.1">
    <property type="nucleotide sequence ID" value="NZ_AP019368.1"/>
</dbReference>
<dbReference type="SMART" id="SM01034">
    <property type="entry name" value="BLUF"/>
    <property type="match status" value="1"/>
</dbReference>
<reference evidence="2 3" key="1">
    <citation type="submission" date="2018-12" db="EMBL/GenBank/DDBJ databases">
        <title>Rubrispira sanarue gen. nov., sp., nov., a member of the order Silvanigrellales, isolated from a brackish lake in Hamamatsu Japan.</title>
        <authorList>
            <person name="Maejima Y."/>
            <person name="Iino T."/>
            <person name="Muraguchi Y."/>
            <person name="Fukuda K."/>
            <person name="Nojiri H."/>
            <person name="Ohkuma M."/>
            <person name="Moriuchi R."/>
            <person name="Dohra H."/>
            <person name="Kimbara K."/>
            <person name="Shintani M."/>
        </authorList>
    </citation>
    <scope>NUCLEOTIDE SEQUENCE [LARGE SCALE GENOMIC DNA]</scope>
    <source>
        <strain evidence="2 3">RF1110005</strain>
    </source>
</reference>
<dbReference type="Pfam" id="PF04940">
    <property type="entry name" value="BLUF"/>
    <property type="match status" value="1"/>
</dbReference>
<dbReference type="PROSITE" id="PS50925">
    <property type="entry name" value="BLUF"/>
    <property type="match status" value="1"/>
</dbReference>
<dbReference type="Gene3D" id="3.30.70.100">
    <property type="match status" value="1"/>
</dbReference>
<dbReference type="GO" id="GO:0071949">
    <property type="term" value="F:FAD binding"/>
    <property type="evidence" value="ECO:0007669"/>
    <property type="project" value="InterPro"/>
</dbReference>
<sequence>MKKATNLHRVLYRSEQTQKFGEGELEKILSSAHKNNTDHNITGILIRRGIFFLQLLEGDIKNVVDIFSKIKRDLRHKNIEVLLNEGTDSRVFHKWTMGVIEDSSLSNLPELQKTIDAIIKQKEKDSNVKVIEILKLFTSSLKK</sequence>
<accession>A0A4P2VMK4</accession>
<evidence type="ECO:0000259" key="1">
    <source>
        <dbReference type="PROSITE" id="PS50925"/>
    </source>
</evidence>
<name>A0A4P2VMK4_FLUSA</name>
<evidence type="ECO:0000313" key="2">
    <source>
        <dbReference type="EMBL" id="BBH53110.1"/>
    </source>
</evidence>
<keyword evidence="3" id="KW-1185">Reference proteome</keyword>
<dbReference type="SUPFAM" id="SSF54975">
    <property type="entry name" value="Acylphosphatase/BLUF domain-like"/>
    <property type="match status" value="1"/>
</dbReference>
<dbReference type="InterPro" id="IPR036046">
    <property type="entry name" value="Acylphosphatase-like_dom_sf"/>
</dbReference>
<gene>
    <name evidence="2" type="ORF">JCM31447_15530</name>
</gene>
<feature type="domain" description="BLUF" evidence="1">
    <location>
        <begin position="7"/>
        <end position="98"/>
    </location>
</feature>
<proteinExistence type="predicted"/>
<evidence type="ECO:0000313" key="3">
    <source>
        <dbReference type="Proteomes" id="UP000291236"/>
    </source>
</evidence>